<dbReference type="InterPro" id="IPR056919">
    <property type="entry name" value="Phage_TAC_18"/>
</dbReference>
<evidence type="ECO:0000313" key="1">
    <source>
        <dbReference type="EMBL" id="CAB4122645.1"/>
    </source>
</evidence>
<dbReference type="EMBL" id="LR796161">
    <property type="protein sequence ID" value="CAB4122645.1"/>
    <property type="molecule type" value="Genomic_DNA"/>
</dbReference>
<gene>
    <name evidence="1" type="ORF">UFOVP31_51</name>
</gene>
<proteinExistence type="predicted"/>
<protein>
    <submittedName>
        <fullName evidence="1">Uncharacterized protein</fullName>
    </submittedName>
</protein>
<reference evidence="1" key="1">
    <citation type="submission" date="2020-04" db="EMBL/GenBank/DDBJ databases">
        <authorList>
            <person name="Chiriac C."/>
            <person name="Salcher M."/>
            <person name="Ghai R."/>
            <person name="Kavagutti S V."/>
        </authorList>
    </citation>
    <scope>NUCLEOTIDE SEQUENCE</scope>
</reference>
<organism evidence="1">
    <name type="scientific">uncultured Caudovirales phage</name>
    <dbReference type="NCBI Taxonomy" id="2100421"/>
    <lineage>
        <taxon>Viruses</taxon>
        <taxon>Duplodnaviria</taxon>
        <taxon>Heunggongvirae</taxon>
        <taxon>Uroviricota</taxon>
        <taxon>Caudoviricetes</taxon>
        <taxon>Peduoviridae</taxon>
        <taxon>Maltschvirus</taxon>
        <taxon>Maltschvirus maltsch</taxon>
    </lineage>
</organism>
<accession>A0A6J5KMQ7</accession>
<dbReference type="Pfam" id="PF23812">
    <property type="entry name" value="Phage_TAC_18"/>
    <property type="match status" value="1"/>
</dbReference>
<name>A0A6J5KMQ7_9CAUD</name>
<sequence length="55" mass="6269">MELHCSRSAGGMSISPILFSELLAYQQVFKVELSPFEVETIFFIDRAAIQEMTEK</sequence>